<dbReference type="EMBL" id="JARVKF010000426">
    <property type="protein sequence ID" value="KAK9414490.1"/>
    <property type="molecule type" value="Genomic_DNA"/>
</dbReference>
<feature type="transmembrane region" description="Helical" evidence="5">
    <location>
        <begin position="105"/>
        <end position="127"/>
    </location>
</feature>
<keyword evidence="2 5" id="KW-0812">Transmembrane</keyword>
<dbReference type="InterPro" id="IPR036259">
    <property type="entry name" value="MFS_trans_sf"/>
</dbReference>
<sequence length="554" mass="60728">MAISTHPRSAPGTELLYHQTGDNDLTASDGSPVQHVKHGDGRIILVPQPSRTDPNDPLRWPTWLKWSTFLNALGYAFMGGVTGPIMAAMMIPLSERFGQSLQRMSYANGATLVCQGVGNVFWMPLAIKFGRRPVYIISNTLMGVACIWLGVASNASYTPFIIGRAFLGLFEAPIESIVPSTIIDIFFLHNRGARISMYGLSVLGGNELGPLFSAIIFQALGSPWAFFIVAIFIFANSLTMFLLMPETRYQGSRPVINLISNGLSAAEKPRGKEGIEKVENVSGKATGSFEGAGLEHVPTESQIPKRSFLRNLALFEAPDKNASLRKDFLRPFVLLTYPTILWTCLIYGASLGWNVILGASVAQLFEPQYGFDFQSQGLVFLSPFIGSLVGTWLCGPMADSVANYYTRRNEGIREPEMRLPTCAIAAVLTFLGALVAALTYHANTHWIGPIMGIGILSAGAQMGASLSMTYASDCHTDVIVELMVAVASLKSLIAWIWTWVINDWISAQGMLVAFMTVAAVNVVLYLSTFLLYLYGKRIRIWIYEYDMLARAGLR</sequence>
<feature type="transmembrane region" description="Helical" evidence="5">
    <location>
        <begin position="446"/>
        <end position="466"/>
    </location>
</feature>
<keyword evidence="8" id="KW-1185">Reference proteome</keyword>
<comment type="subcellular location">
    <subcellularLocation>
        <location evidence="1">Membrane</location>
        <topology evidence="1">Multi-pass membrane protein</topology>
    </subcellularLocation>
</comment>
<feature type="transmembrane region" description="Helical" evidence="5">
    <location>
        <begin position="195"/>
        <end position="217"/>
    </location>
</feature>
<evidence type="ECO:0000256" key="4">
    <source>
        <dbReference type="ARBA" id="ARBA00023136"/>
    </source>
</evidence>
<feature type="transmembrane region" description="Helical" evidence="5">
    <location>
        <begin position="69"/>
        <end position="93"/>
    </location>
</feature>
<name>A0ABR2UIM9_9PEZI</name>
<dbReference type="Proteomes" id="UP001408356">
    <property type="component" value="Unassembled WGS sequence"/>
</dbReference>
<dbReference type="Gene3D" id="1.20.1250.20">
    <property type="entry name" value="MFS general substrate transporter like domains"/>
    <property type="match status" value="1"/>
</dbReference>
<dbReference type="PANTHER" id="PTHR23502:SF4">
    <property type="entry name" value="MAJOR FACILITATOR SUPERFAMILY (MFS) PROFILE DOMAIN-CONTAINING PROTEIN-RELATED"/>
    <property type="match status" value="1"/>
</dbReference>
<dbReference type="SUPFAM" id="SSF103473">
    <property type="entry name" value="MFS general substrate transporter"/>
    <property type="match status" value="1"/>
</dbReference>
<proteinExistence type="predicted"/>
<evidence type="ECO:0000256" key="2">
    <source>
        <dbReference type="ARBA" id="ARBA00022692"/>
    </source>
</evidence>
<feature type="transmembrane region" description="Helical" evidence="5">
    <location>
        <begin position="419"/>
        <end position="440"/>
    </location>
</feature>
<evidence type="ECO:0000256" key="3">
    <source>
        <dbReference type="ARBA" id="ARBA00022989"/>
    </source>
</evidence>
<feature type="transmembrane region" description="Helical" evidence="5">
    <location>
        <begin position="165"/>
        <end position="188"/>
    </location>
</feature>
<feature type="transmembrane region" description="Helical" evidence="5">
    <location>
        <begin position="332"/>
        <end position="357"/>
    </location>
</feature>
<evidence type="ECO:0000256" key="1">
    <source>
        <dbReference type="ARBA" id="ARBA00004141"/>
    </source>
</evidence>
<dbReference type="InterPro" id="IPR011701">
    <property type="entry name" value="MFS"/>
</dbReference>
<protein>
    <submittedName>
        <fullName evidence="7">Major facilitator superfamily (MFS) profile domain-containing protein</fullName>
    </submittedName>
</protein>
<dbReference type="PANTHER" id="PTHR23502">
    <property type="entry name" value="MAJOR FACILITATOR SUPERFAMILY"/>
    <property type="match status" value="1"/>
</dbReference>
<dbReference type="InterPro" id="IPR020846">
    <property type="entry name" value="MFS_dom"/>
</dbReference>
<feature type="transmembrane region" description="Helical" evidence="5">
    <location>
        <begin position="510"/>
        <end position="534"/>
    </location>
</feature>
<evidence type="ECO:0000313" key="7">
    <source>
        <dbReference type="EMBL" id="KAK9414490.1"/>
    </source>
</evidence>
<dbReference type="Pfam" id="PF07690">
    <property type="entry name" value="MFS_1"/>
    <property type="match status" value="1"/>
</dbReference>
<comment type="caution">
    <text evidence="7">The sequence shown here is derived from an EMBL/GenBank/DDBJ whole genome shotgun (WGS) entry which is preliminary data.</text>
</comment>
<evidence type="ECO:0000256" key="5">
    <source>
        <dbReference type="SAM" id="Phobius"/>
    </source>
</evidence>
<keyword evidence="3 5" id="KW-1133">Transmembrane helix</keyword>
<accession>A0ABR2UIM9</accession>
<evidence type="ECO:0000259" key="6">
    <source>
        <dbReference type="PROSITE" id="PS50850"/>
    </source>
</evidence>
<organism evidence="7 8">
    <name type="scientific">Seiridium unicorne</name>
    <dbReference type="NCBI Taxonomy" id="138068"/>
    <lineage>
        <taxon>Eukaryota</taxon>
        <taxon>Fungi</taxon>
        <taxon>Dikarya</taxon>
        <taxon>Ascomycota</taxon>
        <taxon>Pezizomycotina</taxon>
        <taxon>Sordariomycetes</taxon>
        <taxon>Xylariomycetidae</taxon>
        <taxon>Amphisphaeriales</taxon>
        <taxon>Sporocadaceae</taxon>
        <taxon>Seiridium</taxon>
    </lineage>
</organism>
<feature type="transmembrane region" description="Helical" evidence="5">
    <location>
        <begin position="377"/>
        <end position="398"/>
    </location>
</feature>
<dbReference type="PROSITE" id="PS50850">
    <property type="entry name" value="MFS"/>
    <property type="match status" value="1"/>
</dbReference>
<feature type="transmembrane region" description="Helical" evidence="5">
    <location>
        <begin position="478"/>
        <end position="498"/>
    </location>
</feature>
<gene>
    <name evidence="7" type="ORF">SUNI508_11200</name>
</gene>
<reference evidence="7 8" key="1">
    <citation type="journal article" date="2024" name="J. Plant Pathol.">
        <title>Sequence and assembly of the genome of Seiridium unicorne, isolate CBS 538.82, causal agent of cypress canker disease.</title>
        <authorList>
            <person name="Scali E."/>
            <person name="Rocca G.D."/>
            <person name="Danti R."/>
            <person name="Garbelotto M."/>
            <person name="Barberini S."/>
            <person name="Baroncelli R."/>
            <person name="Emiliani G."/>
        </authorList>
    </citation>
    <scope>NUCLEOTIDE SEQUENCE [LARGE SCALE GENOMIC DNA]</scope>
    <source>
        <strain evidence="7 8">BM-138-508</strain>
    </source>
</reference>
<feature type="domain" description="Major facilitator superfamily (MFS) profile" evidence="6">
    <location>
        <begin position="68"/>
        <end position="536"/>
    </location>
</feature>
<feature type="transmembrane region" description="Helical" evidence="5">
    <location>
        <begin position="134"/>
        <end position="153"/>
    </location>
</feature>
<evidence type="ECO:0000313" key="8">
    <source>
        <dbReference type="Proteomes" id="UP001408356"/>
    </source>
</evidence>
<keyword evidence="4 5" id="KW-0472">Membrane</keyword>
<feature type="transmembrane region" description="Helical" evidence="5">
    <location>
        <begin position="223"/>
        <end position="243"/>
    </location>
</feature>